<keyword evidence="3" id="KW-1185">Reference proteome</keyword>
<reference evidence="2 3" key="1">
    <citation type="submission" date="2018-03" db="EMBL/GenBank/DDBJ databases">
        <title>Bioinformatic expansion and discovery of thiopeptide antibiotics.</title>
        <authorList>
            <person name="Schwalen C.J."/>
            <person name="Hudson G.A."/>
            <person name="Mitchell D.A."/>
        </authorList>
    </citation>
    <scope>NUCLEOTIDE SEQUENCE [LARGE SCALE GENOMIC DNA]</scope>
    <source>
        <strain evidence="2 3">ATCC 21389</strain>
    </source>
</reference>
<evidence type="ECO:0000313" key="2">
    <source>
        <dbReference type="EMBL" id="PYC87420.1"/>
    </source>
</evidence>
<organism evidence="2 3">
    <name type="scientific">Streptomyces tateyamensis</name>
    <dbReference type="NCBI Taxonomy" id="565073"/>
    <lineage>
        <taxon>Bacteria</taxon>
        <taxon>Bacillati</taxon>
        <taxon>Actinomycetota</taxon>
        <taxon>Actinomycetes</taxon>
        <taxon>Kitasatosporales</taxon>
        <taxon>Streptomycetaceae</taxon>
        <taxon>Streptomyces</taxon>
    </lineage>
</organism>
<dbReference type="Proteomes" id="UP000248039">
    <property type="component" value="Unassembled WGS sequence"/>
</dbReference>
<dbReference type="EMBL" id="PYBW01000015">
    <property type="protein sequence ID" value="PYC87420.1"/>
    <property type="molecule type" value="Genomic_DNA"/>
</dbReference>
<comment type="caution">
    <text evidence="2">The sequence shown here is derived from an EMBL/GenBank/DDBJ whole genome shotgun (WGS) entry which is preliminary data.</text>
</comment>
<dbReference type="AlphaFoldDB" id="A0A2V4NPD5"/>
<evidence type="ECO:0000256" key="1">
    <source>
        <dbReference type="SAM" id="MobiDB-lite"/>
    </source>
</evidence>
<dbReference type="OrthoDB" id="2895671at2"/>
<name>A0A2V4NPD5_9ACTN</name>
<protein>
    <submittedName>
        <fullName evidence="2">Uncharacterized protein</fullName>
    </submittedName>
</protein>
<sequence>MADEPADWATWTTKNVRSGPGGVRSAEGAQLSGDLSVHTTWTGTEAILTVQYTDAQDWYTLQGSPIEVSDEQAARALHQQAVEAVRSGGGAALPPPA</sequence>
<gene>
    <name evidence="2" type="ORF">C7C46_04895</name>
</gene>
<accession>A0A2V4NPD5</accession>
<evidence type="ECO:0000313" key="3">
    <source>
        <dbReference type="Proteomes" id="UP000248039"/>
    </source>
</evidence>
<feature type="region of interest" description="Disordered" evidence="1">
    <location>
        <begin position="1"/>
        <end position="31"/>
    </location>
</feature>
<proteinExistence type="predicted"/>
<dbReference type="RefSeq" id="WP_110666069.1">
    <property type="nucleotide sequence ID" value="NZ_PYBW01000015.1"/>
</dbReference>